<feature type="transmembrane region" description="Helical" evidence="8">
    <location>
        <begin position="434"/>
        <end position="453"/>
    </location>
</feature>
<dbReference type="PROSITE" id="PS50850">
    <property type="entry name" value="MFS"/>
    <property type="match status" value="1"/>
</dbReference>
<dbReference type="OrthoDB" id="6612291at2759"/>
<feature type="transmembrane region" description="Helical" evidence="8">
    <location>
        <begin position="269"/>
        <end position="287"/>
    </location>
</feature>
<dbReference type="InterPro" id="IPR050360">
    <property type="entry name" value="MFS_Sugar_Transporters"/>
</dbReference>
<proteinExistence type="inferred from homology"/>
<gene>
    <name evidence="10" type="ORF">FHETE_1504</name>
</gene>
<dbReference type="GO" id="GO:0005351">
    <property type="term" value="F:carbohydrate:proton symporter activity"/>
    <property type="evidence" value="ECO:0007669"/>
    <property type="project" value="TreeGrafter"/>
</dbReference>
<keyword evidence="3 7" id="KW-0813">Transport</keyword>
<organism evidence="10 11">
    <name type="scientific">Fusarium heterosporum</name>
    <dbReference type="NCBI Taxonomy" id="42747"/>
    <lineage>
        <taxon>Eukaryota</taxon>
        <taxon>Fungi</taxon>
        <taxon>Dikarya</taxon>
        <taxon>Ascomycota</taxon>
        <taxon>Pezizomycotina</taxon>
        <taxon>Sordariomycetes</taxon>
        <taxon>Hypocreomycetidae</taxon>
        <taxon>Hypocreales</taxon>
        <taxon>Nectriaceae</taxon>
        <taxon>Fusarium</taxon>
        <taxon>Fusarium heterosporum species complex</taxon>
    </lineage>
</organism>
<dbReference type="Gene3D" id="1.20.1250.20">
    <property type="entry name" value="MFS general substrate transporter like domains"/>
    <property type="match status" value="1"/>
</dbReference>
<evidence type="ECO:0000256" key="7">
    <source>
        <dbReference type="RuleBase" id="RU003346"/>
    </source>
</evidence>
<dbReference type="InterPro" id="IPR005829">
    <property type="entry name" value="Sugar_transporter_CS"/>
</dbReference>
<evidence type="ECO:0000313" key="10">
    <source>
        <dbReference type="EMBL" id="KAF5677817.1"/>
    </source>
</evidence>
<keyword evidence="5 8" id="KW-1133">Transmembrane helix</keyword>
<evidence type="ECO:0000256" key="8">
    <source>
        <dbReference type="SAM" id="Phobius"/>
    </source>
</evidence>
<name>A0A8H5TY81_FUSHE</name>
<comment type="caution">
    <text evidence="10">The sequence shown here is derived from an EMBL/GenBank/DDBJ whole genome shotgun (WGS) entry which is preliminary data.</text>
</comment>
<evidence type="ECO:0000259" key="9">
    <source>
        <dbReference type="PROSITE" id="PS50850"/>
    </source>
</evidence>
<dbReference type="AlphaFoldDB" id="A0A8H5TY81"/>
<dbReference type="GO" id="GO:0016020">
    <property type="term" value="C:membrane"/>
    <property type="evidence" value="ECO:0007669"/>
    <property type="project" value="UniProtKB-SubCell"/>
</dbReference>
<evidence type="ECO:0000256" key="3">
    <source>
        <dbReference type="ARBA" id="ARBA00022448"/>
    </source>
</evidence>
<evidence type="ECO:0000256" key="2">
    <source>
        <dbReference type="ARBA" id="ARBA00010992"/>
    </source>
</evidence>
<dbReference type="Pfam" id="PF00083">
    <property type="entry name" value="Sugar_tr"/>
    <property type="match status" value="1"/>
</dbReference>
<keyword evidence="11" id="KW-1185">Reference proteome</keyword>
<dbReference type="Proteomes" id="UP000567885">
    <property type="component" value="Unassembled WGS sequence"/>
</dbReference>
<dbReference type="PRINTS" id="PR00171">
    <property type="entry name" value="SUGRTRNSPORT"/>
</dbReference>
<dbReference type="InterPro" id="IPR005828">
    <property type="entry name" value="MFS_sugar_transport-like"/>
</dbReference>
<dbReference type="InterPro" id="IPR020846">
    <property type="entry name" value="MFS_dom"/>
</dbReference>
<evidence type="ECO:0000313" key="11">
    <source>
        <dbReference type="Proteomes" id="UP000567885"/>
    </source>
</evidence>
<keyword evidence="4 8" id="KW-0812">Transmembrane</keyword>
<dbReference type="PROSITE" id="PS00217">
    <property type="entry name" value="SUGAR_TRANSPORT_2"/>
    <property type="match status" value="1"/>
</dbReference>
<dbReference type="FunFam" id="1.20.1250.20:FF:000134">
    <property type="entry name" value="MFS sugar transporter protein"/>
    <property type="match status" value="1"/>
</dbReference>
<feature type="domain" description="Major facilitator superfamily (MFS) profile" evidence="9">
    <location>
        <begin position="9"/>
        <end position="457"/>
    </location>
</feature>
<feature type="transmembrane region" description="Helical" evidence="8">
    <location>
        <begin position="52"/>
        <end position="77"/>
    </location>
</feature>
<sequence>MGLSFTNVIVLVASFGSLTFGFSNSVIGSVLGLGSFNAYFNLSTTGDNAAKTNAILGAASGLFFGGSAIGALIHIWLADSAGRVRAAQITATICIVAGAIQAGSVHIVMFLVGRFLAGIGVGLCVTLVPVYQSEIAPSATRGKLVGSHGTLIVSGYALAAWTGYGCFFSSNGTFQWRFTLAAQCLPPLCLLLCTSFMPESPRWLIDQGKYEQALAITRRLHAETAEIDREDDVLARFTQMRAQIEQDDNLSKCDGKFSIFRLPSLRKRLAFGCLVMFLSQSTGVLVINNYQVMLYNGLGLYNSVPLLLYAVYLSFAAFMNWVSAMIMDKVGRVRLMSFGLFVSSICLGMEALMVAKFAGTNNVVGNGFGVFFLFLFVGFYATTLDATVYVYAAEIFPTHLRAQGMGLSIVAQSLTSLLHTQVAPSAFATIGWGYYLVFVFVPLSGVLVIWRWFPETKGLSLEEIAALFGDKVVVGVSERVVEEKPFDGKVPVNDIKGSEVA</sequence>
<comment type="similarity">
    <text evidence="2 7">Belongs to the major facilitator superfamily. Sugar transporter (TC 2.A.1.1) family.</text>
</comment>
<dbReference type="SUPFAM" id="SSF103473">
    <property type="entry name" value="MFS general substrate transporter"/>
    <property type="match status" value="1"/>
</dbReference>
<reference evidence="10 11" key="1">
    <citation type="submission" date="2020-05" db="EMBL/GenBank/DDBJ databases">
        <title>Identification and distribution of gene clusters putatively required for synthesis of sphingolipid metabolism inhibitors in phylogenetically diverse species of the filamentous fungus Fusarium.</title>
        <authorList>
            <person name="Kim H.-S."/>
            <person name="Busman M."/>
            <person name="Brown D.W."/>
            <person name="Divon H."/>
            <person name="Uhlig S."/>
            <person name="Proctor R.H."/>
        </authorList>
    </citation>
    <scope>NUCLEOTIDE SEQUENCE [LARGE SCALE GENOMIC DNA]</scope>
    <source>
        <strain evidence="10 11">NRRL 20693</strain>
    </source>
</reference>
<evidence type="ECO:0000256" key="4">
    <source>
        <dbReference type="ARBA" id="ARBA00022692"/>
    </source>
</evidence>
<evidence type="ECO:0000256" key="1">
    <source>
        <dbReference type="ARBA" id="ARBA00004141"/>
    </source>
</evidence>
<feature type="transmembrane region" description="Helical" evidence="8">
    <location>
        <begin position="307"/>
        <end position="326"/>
    </location>
</feature>
<comment type="subcellular location">
    <subcellularLocation>
        <location evidence="1">Membrane</location>
        <topology evidence="1">Multi-pass membrane protein</topology>
    </subcellularLocation>
</comment>
<evidence type="ECO:0000256" key="5">
    <source>
        <dbReference type="ARBA" id="ARBA00022989"/>
    </source>
</evidence>
<evidence type="ECO:0000256" key="6">
    <source>
        <dbReference type="ARBA" id="ARBA00023136"/>
    </source>
</evidence>
<feature type="transmembrane region" description="Helical" evidence="8">
    <location>
        <begin position="338"/>
        <end position="358"/>
    </location>
</feature>
<dbReference type="NCBIfam" id="TIGR00879">
    <property type="entry name" value="SP"/>
    <property type="match status" value="1"/>
</dbReference>
<feature type="transmembrane region" description="Helical" evidence="8">
    <location>
        <begin position="115"/>
        <end position="132"/>
    </location>
</feature>
<dbReference type="PANTHER" id="PTHR48022:SF11">
    <property type="entry name" value="MONOSACCHARIDE TRANSPORTER (HXT8), PUTATIVE (AFU_ORTHOLOGUE AFUA_2G08120)-RELATED"/>
    <property type="match status" value="1"/>
</dbReference>
<dbReference type="InterPro" id="IPR036259">
    <property type="entry name" value="MFS_trans_sf"/>
</dbReference>
<accession>A0A8H5TY81</accession>
<dbReference type="PANTHER" id="PTHR48022">
    <property type="entry name" value="PLASTIDIC GLUCOSE TRANSPORTER 4"/>
    <property type="match status" value="1"/>
</dbReference>
<feature type="transmembrane region" description="Helical" evidence="8">
    <location>
        <begin position="144"/>
        <end position="164"/>
    </location>
</feature>
<keyword evidence="6 8" id="KW-0472">Membrane</keyword>
<feature type="transmembrane region" description="Helical" evidence="8">
    <location>
        <begin position="89"/>
        <end position="109"/>
    </location>
</feature>
<feature type="transmembrane region" description="Helical" evidence="8">
    <location>
        <begin position="370"/>
        <end position="392"/>
    </location>
</feature>
<dbReference type="EMBL" id="JAAGWQ010000023">
    <property type="protein sequence ID" value="KAF5677817.1"/>
    <property type="molecule type" value="Genomic_DNA"/>
</dbReference>
<protein>
    <submittedName>
        <fullName evidence="10">Quinate permease</fullName>
    </submittedName>
</protein>
<dbReference type="InterPro" id="IPR003663">
    <property type="entry name" value="Sugar/inositol_transpt"/>
</dbReference>
<feature type="transmembrane region" description="Helical" evidence="8">
    <location>
        <begin position="404"/>
        <end position="422"/>
    </location>
</feature>